<gene>
    <name evidence="1" type="ordered locus">Msip34_2630</name>
</gene>
<dbReference type="OrthoDB" id="6706661at2"/>
<reference evidence="2" key="1">
    <citation type="submission" date="2009-07" db="EMBL/GenBank/DDBJ databases">
        <title>Complete sequence of chromosome of Methylovorus sp. SIP3-4.</title>
        <authorList>
            <person name="Lucas S."/>
            <person name="Copeland A."/>
            <person name="Lapidus A."/>
            <person name="Glavina del Rio T."/>
            <person name="Tice H."/>
            <person name="Bruce D."/>
            <person name="Goodwin L."/>
            <person name="Pitluck S."/>
            <person name="Clum A."/>
            <person name="Larimer F."/>
            <person name="Land M."/>
            <person name="Hauser L."/>
            <person name="Kyrpides N."/>
            <person name="Mikhailova N."/>
            <person name="Kayluzhnaya M."/>
            <person name="Chistoserdova L."/>
        </authorList>
    </citation>
    <scope>NUCLEOTIDE SEQUENCE [LARGE SCALE GENOMIC DNA]</scope>
    <source>
        <strain evidence="2">SIP3-4</strain>
    </source>
</reference>
<proteinExistence type="predicted"/>
<name>C6XB97_METGS</name>
<protein>
    <submittedName>
        <fullName evidence="1">Uncharacterized protein</fullName>
    </submittedName>
</protein>
<keyword evidence="2" id="KW-1185">Reference proteome</keyword>
<evidence type="ECO:0000313" key="1">
    <source>
        <dbReference type="EMBL" id="ACT51867.1"/>
    </source>
</evidence>
<dbReference type="HOGENOM" id="CLU_107971_0_0_4"/>
<organism evidence="1 2">
    <name type="scientific">Methylovorus glucosotrophus (strain SIP3-4)</name>
    <dbReference type="NCBI Taxonomy" id="582744"/>
    <lineage>
        <taxon>Bacteria</taxon>
        <taxon>Pseudomonadati</taxon>
        <taxon>Pseudomonadota</taxon>
        <taxon>Betaproteobacteria</taxon>
        <taxon>Nitrosomonadales</taxon>
        <taxon>Methylophilaceae</taxon>
        <taxon>Methylovorus</taxon>
    </lineage>
</organism>
<sequence length="201" mass="22531">MTFAGLSWRRLAFILLIAWGAYHHWQQRAEQHGPGVIAADSPQQQSISHPSSFLLNNYTITPLADFSLQARVLSTQRYQLDRAAQLAPVDLALGWGRMSDETVLSQISISQSGRFYFWRVEQFPIPREEIQSHSANMHMVPADDTIAQQLKSIRVGQRVNIQGQLIEAKGADGWTWRSSLTRTDTGNGACELVLVKSLAVE</sequence>
<dbReference type="EMBL" id="CP001674">
    <property type="protein sequence ID" value="ACT51867.1"/>
    <property type="molecule type" value="Genomic_DNA"/>
</dbReference>
<dbReference type="AlphaFoldDB" id="C6XB97"/>
<dbReference type="eggNOG" id="ENOG5031FQP">
    <property type="taxonomic scope" value="Bacteria"/>
</dbReference>
<accession>C6XB97</accession>
<dbReference type="KEGG" id="mei:Msip34_2630"/>
<reference evidence="1 2" key="2">
    <citation type="journal article" date="2011" name="J. Bacteriol.">
        <title>Genomes of three methylotrophs from a single niche uncover genetic and metabolic divergence of Methylophilaceae.</title>
        <authorList>
            <person name="Lapidus A."/>
            <person name="Clum A."/>
            <person name="Labutti K."/>
            <person name="Kaluzhnaya M.G."/>
            <person name="Lim S."/>
            <person name="Beck D.A."/>
            <person name="Glavina Del Rio T."/>
            <person name="Nolan M."/>
            <person name="Mavromatis K."/>
            <person name="Huntemann M."/>
            <person name="Lucas S."/>
            <person name="Lidstrom M.E."/>
            <person name="Ivanova N."/>
            <person name="Chistoserdova L."/>
        </authorList>
    </citation>
    <scope>NUCLEOTIDE SEQUENCE [LARGE SCALE GENOMIC DNA]</scope>
    <source>
        <strain evidence="1 2">SIP3-4</strain>
    </source>
</reference>
<dbReference type="Proteomes" id="UP000002743">
    <property type="component" value="Chromosome"/>
</dbReference>
<dbReference type="RefSeq" id="WP_015831098.1">
    <property type="nucleotide sequence ID" value="NC_012969.1"/>
</dbReference>
<dbReference type="STRING" id="582744.Msip34_2630"/>
<evidence type="ECO:0000313" key="2">
    <source>
        <dbReference type="Proteomes" id="UP000002743"/>
    </source>
</evidence>